<feature type="domain" description="Fe/B12 periplasmic-binding" evidence="1">
    <location>
        <begin position="45"/>
        <end position="293"/>
    </location>
</feature>
<evidence type="ECO:0000259" key="1">
    <source>
        <dbReference type="PROSITE" id="PS50983"/>
    </source>
</evidence>
<gene>
    <name evidence="2" type="primary">btuF_6</name>
    <name evidence="2" type="ORF">SDC9_14505</name>
</gene>
<dbReference type="SUPFAM" id="SSF53807">
    <property type="entry name" value="Helical backbone' metal receptor"/>
    <property type="match status" value="1"/>
</dbReference>
<protein>
    <submittedName>
        <fullName evidence="2">Vitamin B12-binding protein</fullName>
    </submittedName>
</protein>
<dbReference type="PROSITE" id="PS50983">
    <property type="entry name" value="FE_B12_PBP"/>
    <property type="match status" value="1"/>
</dbReference>
<sequence>MLRLVMFPAGAQAANSENSKSSDSVPIVITDDTGATVTFAQPVKRVIALYGAFNEIFLALGAGDLLVARTAADGNLPELAALPAIGTHMRPNAELVLAQQPDVVLQLEGRSEAQTQTENLRSLGLKVLTFEVNSFERLFEVTETLGRLAGREDKAQTIVNGWKSRVQALRSRNAGKPVARVFYEVRYPNLLAAGRGGISSEILALAGGENVVSDGKKLVRYSEESLIAADPDAYIIQKGPMNPEPTPLAERDHYRDLRAQRAGRVLIVDEERFARPGPRALDAAEELENWLHR</sequence>
<dbReference type="InterPro" id="IPR002491">
    <property type="entry name" value="ABC_transptr_periplasmic_BD"/>
</dbReference>
<proteinExistence type="predicted"/>
<dbReference type="Pfam" id="PF01497">
    <property type="entry name" value="Peripla_BP_2"/>
    <property type="match status" value="1"/>
</dbReference>
<name>A0A644TP66_9ZZZZ</name>
<evidence type="ECO:0000313" key="2">
    <source>
        <dbReference type="EMBL" id="MPL68776.1"/>
    </source>
</evidence>
<dbReference type="Gene3D" id="3.40.50.1980">
    <property type="entry name" value="Nitrogenase molybdenum iron protein domain"/>
    <property type="match status" value="2"/>
</dbReference>
<comment type="caution">
    <text evidence="2">The sequence shown here is derived from an EMBL/GenBank/DDBJ whole genome shotgun (WGS) entry which is preliminary data.</text>
</comment>
<dbReference type="PANTHER" id="PTHR30535">
    <property type="entry name" value="VITAMIN B12-BINDING PROTEIN"/>
    <property type="match status" value="1"/>
</dbReference>
<dbReference type="InterPro" id="IPR050902">
    <property type="entry name" value="ABC_Transporter_SBP"/>
</dbReference>
<dbReference type="EMBL" id="VSSQ01000043">
    <property type="protein sequence ID" value="MPL68776.1"/>
    <property type="molecule type" value="Genomic_DNA"/>
</dbReference>
<accession>A0A644TP66</accession>
<reference evidence="2" key="1">
    <citation type="submission" date="2019-08" db="EMBL/GenBank/DDBJ databases">
        <authorList>
            <person name="Kucharzyk K."/>
            <person name="Murdoch R.W."/>
            <person name="Higgins S."/>
            <person name="Loffler F."/>
        </authorList>
    </citation>
    <scope>NUCLEOTIDE SEQUENCE</scope>
</reference>
<dbReference type="PANTHER" id="PTHR30535:SF34">
    <property type="entry name" value="MOLYBDATE-BINDING PROTEIN MOLA"/>
    <property type="match status" value="1"/>
</dbReference>
<dbReference type="AlphaFoldDB" id="A0A644TP66"/>
<organism evidence="2">
    <name type="scientific">bioreactor metagenome</name>
    <dbReference type="NCBI Taxonomy" id="1076179"/>
    <lineage>
        <taxon>unclassified sequences</taxon>
        <taxon>metagenomes</taxon>
        <taxon>ecological metagenomes</taxon>
    </lineage>
</organism>